<proteinExistence type="predicted"/>
<dbReference type="RefSeq" id="WP_129026833.1">
    <property type="nucleotide sequence ID" value="NZ_SDHY01000003.1"/>
</dbReference>
<reference evidence="1 2" key="1">
    <citation type="submission" date="2019-01" db="EMBL/GenBank/DDBJ databases">
        <title>Cytophagaceae bacterium strain CAR-16.</title>
        <authorList>
            <person name="Chen W.-M."/>
        </authorList>
    </citation>
    <scope>NUCLEOTIDE SEQUENCE [LARGE SCALE GENOMIC DNA]</scope>
    <source>
        <strain evidence="1 2">CAR-16</strain>
    </source>
</reference>
<evidence type="ECO:0000313" key="2">
    <source>
        <dbReference type="Proteomes" id="UP000289455"/>
    </source>
</evidence>
<keyword evidence="2" id="KW-1185">Reference proteome</keyword>
<gene>
    <name evidence="1" type="ORF">ESB04_06055</name>
</gene>
<accession>A0A4Q1BZZ6</accession>
<protein>
    <submittedName>
        <fullName evidence="1">Uncharacterized protein</fullName>
    </submittedName>
</protein>
<evidence type="ECO:0000313" key="1">
    <source>
        <dbReference type="EMBL" id="RXK49736.1"/>
    </source>
</evidence>
<dbReference type="EMBL" id="SDHY01000003">
    <property type="protein sequence ID" value="RXK49736.1"/>
    <property type="molecule type" value="Genomic_DNA"/>
</dbReference>
<dbReference type="Proteomes" id="UP000289455">
    <property type="component" value="Unassembled WGS sequence"/>
</dbReference>
<name>A0A4Q1BZZ6_9BACT</name>
<dbReference type="AlphaFoldDB" id="A0A4Q1BZZ6"/>
<comment type="caution">
    <text evidence="1">The sequence shown here is derived from an EMBL/GenBank/DDBJ whole genome shotgun (WGS) entry which is preliminary data.</text>
</comment>
<sequence>MYSKRLRVLFFLFCSIVLTIIGKNTLEHNSTSTTKQKFRQQVSYRLSFINAFEEEESSEDAQTERIHEIDQISASRFYANFQDSQQVSQSDSCNNFCYIKSHFPALFEVHGNWRI</sequence>
<organism evidence="1 2">
    <name type="scientific">Aquirufa rosea</name>
    <dbReference type="NCBI Taxonomy" id="2509241"/>
    <lineage>
        <taxon>Bacteria</taxon>
        <taxon>Pseudomonadati</taxon>
        <taxon>Bacteroidota</taxon>
        <taxon>Cytophagia</taxon>
        <taxon>Cytophagales</taxon>
        <taxon>Flectobacillaceae</taxon>
        <taxon>Aquirufa</taxon>
    </lineage>
</organism>